<dbReference type="Proteomes" id="UP000314294">
    <property type="component" value="Unassembled WGS sequence"/>
</dbReference>
<sequence length="107" mass="11671">MGPVGPGVPDLHNRRENLEHLDDLMCPESSRFPDDASLSGLTWPSLHVPLDQGHLGPLGIQQVQVSLTGLENQCCLSSLETQAIHQAPNHLARPVGPWSLWVAKQRA</sequence>
<organism evidence="1 2">
    <name type="scientific">Liparis tanakae</name>
    <name type="common">Tanaka's snailfish</name>
    <dbReference type="NCBI Taxonomy" id="230148"/>
    <lineage>
        <taxon>Eukaryota</taxon>
        <taxon>Metazoa</taxon>
        <taxon>Chordata</taxon>
        <taxon>Craniata</taxon>
        <taxon>Vertebrata</taxon>
        <taxon>Euteleostomi</taxon>
        <taxon>Actinopterygii</taxon>
        <taxon>Neopterygii</taxon>
        <taxon>Teleostei</taxon>
        <taxon>Neoteleostei</taxon>
        <taxon>Acanthomorphata</taxon>
        <taxon>Eupercaria</taxon>
        <taxon>Perciformes</taxon>
        <taxon>Cottioidei</taxon>
        <taxon>Cottales</taxon>
        <taxon>Liparidae</taxon>
        <taxon>Liparis</taxon>
    </lineage>
</organism>
<keyword evidence="2" id="KW-1185">Reference proteome</keyword>
<reference evidence="1 2" key="1">
    <citation type="submission" date="2019-03" db="EMBL/GenBank/DDBJ databases">
        <title>First draft genome of Liparis tanakae, snailfish: a comprehensive survey of snailfish specific genes.</title>
        <authorList>
            <person name="Kim W."/>
            <person name="Song I."/>
            <person name="Jeong J.-H."/>
            <person name="Kim D."/>
            <person name="Kim S."/>
            <person name="Ryu S."/>
            <person name="Song J.Y."/>
            <person name="Lee S.K."/>
        </authorList>
    </citation>
    <scope>NUCLEOTIDE SEQUENCE [LARGE SCALE GENOMIC DNA]</scope>
    <source>
        <tissue evidence="1">Muscle</tissue>
    </source>
</reference>
<name>A0A4Z2FKI8_9TELE</name>
<protein>
    <submittedName>
        <fullName evidence="1">Uncharacterized protein</fullName>
    </submittedName>
</protein>
<proteinExistence type="predicted"/>
<accession>A0A4Z2FKI8</accession>
<dbReference type="AlphaFoldDB" id="A0A4Z2FKI8"/>
<evidence type="ECO:0000313" key="2">
    <source>
        <dbReference type="Proteomes" id="UP000314294"/>
    </source>
</evidence>
<evidence type="ECO:0000313" key="1">
    <source>
        <dbReference type="EMBL" id="TNN41669.1"/>
    </source>
</evidence>
<comment type="caution">
    <text evidence="1">The sequence shown here is derived from an EMBL/GenBank/DDBJ whole genome shotgun (WGS) entry which is preliminary data.</text>
</comment>
<gene>
    <name evidence="1" type="ORF">EYF80_048167</name>
</gene>
<dbReference type="EMBL" id="SRLO01001089">
    <property type="protein sequence ID" value="TNN41669.1"/>
    <property type="molecule type" value="Genomic_DNA"/>
</dbReference>